<evidence type="ECO:0000256" key="1">
    <source>
        <dbReference type="SAM" id="MobiDB-lite"/>
    </source>
</evidence>
<reference evidence="2 3" key="1">
    <citation type="submission" date="2015-02" db="EMBL/GenBank/DDBJ databases">
        <authorList>
            <person name="Ju K.-S."/>
            <person name="Doroghazi J.R."/>
            <person name="Metcalf W."/>
        </authorList>
    </citation>
    <scope>NUCLEOTIDE SEQUENCE [LARGE SCALE GENOMIC DNA]</scope>
    <source>
        <strain evidence="2 3">NRRL ISP-5550</strain>
    </source>
</reference>
<protein>
    <recommendedName>
        <fullName evidence="4">Topoisomerase II</fullName>
    </recommendedName>
</protein>
<dbReference type="OrthoDB" id="4332402at2"/>
<proteinExistence type="predicted"/>
<sequence length="90" mass="9418">MSGDRNERRGGTWDVPTDDQSDAEPDVTGEFTIDYTPPAWYTQSPPPAPAAGVPGLPEGSGFEPHRQADAPAGGRGLALDDADRRAGAAR</sequence>
<gene>
    <name evidence="2" type="ORF">VR44_04540</name>
</gene>
<evidence type="ECO:0000313" key="2">
    <source>
        <dbReference type="EMBL" id="KJY37989.1"/>
    </source>
</evidence>
<dbReference type="PATRIC" id="fig|68223.7.peg.717"/>
<organism evidence="2 3">
    <name type="scientific">Streptomyces katrae</name>
    <dbReference type="NCBI Taxonomy" id="68223"/>
    <lineage>
        <taxon>Bacteria</taxon>
        <taxon>Bacillati</taxon>
        <taxon>Actinomycetota</taxon>
        <taxon>Actinomycetes</taxon>
        <taxon>Kitasatosporales</taxon>
        <taxon>Streptomycetaceae</taxon>
        <taxon>Streptomyces</taxon>
    </lineage>
</organism>
<keyword evidence="3" id="KW-1185">Reference proteome</keyword>
<feature type="compositionally biased region" description="Basic and acidic residues" evidence="1">
    <location>
        <begin position="1"/>
        <end position="11"/>
    </location>
</feature>
<accession>A0A0F4JVY4</accession>
<dbReference type="Proteomes" id="UP000033551">
    <property type="component" value="Unassembled WGS sequence"/>
</dbReference>
<feature type="compositionally biased region" description="Low complexity" evidence="1">
    <location>
        <begin position="50"/>
        <end position="59"/>
    </location>
</feature>
<dbReference type="EMBL" id="JZWV01000083">
    <property type="protein sequence ID" value="KJY37989.1"/>
    <property type="molecule type" value="Genomic_DNA"/>
</dbReference>
<dbReference type="AlphaFoldDB" id="A0A0F4JVY4"/>
<dbReference type="NCBIfam" id="NF041021">
    <property type="entry name" value="SCO5717_Nterm"/>
    <property type="match status" value="1"/>
</dbReference>
<comment type="caution">
    <text evidence="2">The sequence shown here is derived from an EMBL/GenBank/DDBJ whole genome shotgun (WGS) entry which is preliminary data.</text>
</comment>
<feature type="region of interest" description="Disordered" evidence="1">
    <location>
        <begin position="1"/>
        <end position="90"/>
    </location>
</feature>
<feature type="compositionally biased region" description="Acidic residues" evidence="1">
    <location>
        <begin position="16"/>
        <end position="27"/>
    </location>
</feature>
<feature type="compositionally biased region" description="Basic and acidic residues" evidence="1">
    <location>
        <begin position="81"/>
        <end position="90"/>
    </location>
</feature>
<name>A0A0F4JVY4_9ACTN</name>
<evidence type="ECO:0008006" key="4">
    <source>
        <dbReference type="Google" id="ProtNLM"/>
    </source>
</evidence>
<dbReference type="RefSeq" id="WP_045946042.1">
    <property type="nucleotide sequence ID" value="NZ_JZWV01000083.1"/>
</dbReference>
<dbReference type="InterPro" id="IPR047739">
    <property type="entry name" value="SCO5717-like_N"/>
</dbReference>
<evidence type="ECO:0000313" key="3">
    <source>
        <dbReference type="Proteomes" id="UP000033551"/>
    </source>
</evidence>